<evidence type="ECO:0000256" key="1">
    <source>
        <dbReference type="SAM" id="MobiDB-lite"/>
    </source>
</evidence>
<accession>A0A8H7DKV6</accession>
<sequence length="225" mass="24066">MSCPSAELRVKVALEGSGHGPFRALRENEDEISVPLRLYCIYAAHTAVAPRTTRETPARDAFSAPSQNSITSSLREPAVLSGNDVSVWLPRRFVPIIPIPRCSPHHPNETSAPSQISESKLREPAVLKGNGAQSRSLLGTSSTFKPVPSHGRSALILLTHTPLGGSYAHATCCNVRDNDRPYPPSYPSAPVSIRYAACGRVAARSKQARSVASVEPAQSSAESFS</sequence>
<organism evidence="2 3">
    <name type="scientific">Mycena sanguinolenta</name>
    <dbReference type="NCBI Taxonomy" id="230812"/>
    <lineage>
        <taxon>Eukaryota</taxon>
        <taxon>Fungi</taxon>
        <taxon>Dikarya</taxon>
        <taxon>Basidiomycota</taxon>
        <taxon>Agaricomycotina</taxon>
        <taxon>Agaricomycetes</taxon>
        <taxon>Agaricomycetidae</taxon>
        <taxon>Agaricales</taxon>
        <taxon>Marasmiineae</taxon>
        <taxon>Mycenaceae</taxon>
        <taxon>Mycena</taxon>
    </lineage>
</organism>
<name>A0A8H7DKV6_9AGAR</name>
<evidence type="ECO:0000313" key="2">
    <source>
        <dbReference type="EMBL" id="KAF7377157.1"/>
    </source>
</evidence>
<dbReference type="EMBL" id="JACAZH010000001">
    <property type="protein sequence ID" value="KAF7377157.1"/>
    <property type="molecule type" value="Genomic_DNA"/>
</dbReference>
<keyword evidence="3" id="KW-1185">Reference proteome</keyword>
<reference evidence="2" key="1">
    <citation type="submission" date="2020-05" db="EMBL/GenBank/DDBJ databases">
        <title>Mycena genomes resolve the evolution of fungal bioluminescence.</title>
        <authorList>
            <person name="Tsai I.J."/>
        </authorList>
    </citation>
    <scope>NUCLEOTIDE SEQUENCE</scope>
    <source>
        <strain evidence="2">160909Yilan</strain>
    </source>
</reference>
<feature type="region of interest" description="Disordered" evidence="1">
    <location>
        <begin position="50"/>
        <end position="69"/>
    </location>
</feature>
<gene>
    <name evidence="2" type="ORF">MSAN_00134800</name>
</gene>
<proteinExistence type="predicted"/>
<dbReference type="Proteomes" id="UP000623467">
    <property type="component" value="Unassembled WGS sequence"/>
</dbReference>
<protein>
    <submittedName>
        <fullName evidence="2">Uncharacterized protein</fullName>
    </submittedName>
</protein>
<dbReference type="AlphaFoldDB" id="A0A8H7DKV6"/>
<comment type="caution">
    <text evidence="2">The sequence shown here is derived from an EMBL/GenBank/DDBJ whole genome shotgun (WGS) entry which is preliminary data.</text>
</comment>
<evidence type="ECO:0000313" key="3">
    <source>
        <dbReference type="Proteomes" id="UP000623467"/>
    </source>
</evidence>